<dbReference type="PANTHER" id="PTHR43399:SF4">
    <property type="entry name" value="CELL WALL-ASSOCIATED PROTEASE"/>
    <property type="match status" value="1"/>
</dbReference>
<feature type="signal peptide" evidence="8">
    <location>
        <begin position="1"/>
        <end position="28"/>
    </location>
</feature>
<feature type="domain" description="Peptidase S8/S53" evidence="9">
    <location>
        <begin position="207"/>
        <end position="491"/>
    </location>
</feature>
<protein>
    <submittedName>
        <fullName evidence="10">S8 family serine peptidase</fullName>
    </submittedName>
</protein>
<feature type="active site" description="Charge relay system" evidence="5 6">
    <location>
        <position position="439"/>
    </location>
</feature>
<keyword evidence="8" id="KW-0732">Signal</keyword>
<keyword evidence="4 6" id="KW-0720">Serine protease</keyword>
<comment type="caution">
    <text evidence="10">The sequence shown here is derived from an EMBL/GenBank/DDBJ whole genome shotgun (WGS) entry which is preliminary data.</text>
</comment>
<dbReference type="Proteomes" id="UP001142078">
    <property type="component" value="Unassembled WGS sequence"/>
</dbReference>
<evidence type="ECO:0000256" key="2">
    <source>
        <dbReference type="ARBA" id="ARBA00022670"/>
    </source>
</evidence>
<dbReference type="SUPFAM" id="SSF49464">
    <property type="entry name" value="Carboxypeptidase regulatory domain-like"/>
    <property type="match status" value="2"/>
</dbReference>
<keyword evidence="2 6" id="KW-0645">Protease</keyword>
<dbReference type="InterPro" id="IPR000209">
    <property type="entry name" value="Peptidase_S8/S53_dom"/>
</dbReference>
<keyword evidence="3 6" id="KW-0378">Hydrolase</keyword>
<evidence type="ECO:0000256" key="6">
    <source>
        <dbReference type="PROSITE-ProRule" id="PRU01240"/>
    </source>
</evidence>
<sequence length="1456" mass="161529">MEERKSVKKLLSVLLVFVLLFSSLATFAQGNANDEVKSLKKDLKKQAKEKIHSDVQKAIKKSDDVEVLVYLKDRIDPNKVAKSNVEGKTPYERKLSSRKAVLNALIDKAETSQLNLIKYLEQEKKKGKVSDFESHYIVNMVYVKGDKDTVENISYMDEVEKVYLNKKIDDGRPDPKRMKGILENDNELEWNIERVGAPLAWDLGIEGSGAVVGLIDTGADWTHEALKTSWRGYDPNNPDKPISEGNWFDAVSGRNMPYDDPSVPHGSHVLGTILGQGPEGKNKIGVAPKAKWIAAKAFTEDGGYDNWLLSAGEWMLAPGGDPSLAPDVINNSWSSGGGNTFDEWYRDMVKAWRAAGILPVFAAGNERLGPSQPGSIPNPANYPESFAVAATDKNDKRASFSKQGPGPYGDDIKPEISAPGVGIRSSVPGGYEGGWNGTSMATPHIVGATALLLSSNNSLTPDEIENIIQSTATPLTDSQYKESPNFGYGYGLLNVFDAVSEISTGSGTIKGRVIIDGEDIDDPEIEHEAMKECFIGADIPIEAKIKDDISIVDTQLFVKQDSSKYWIVLPMELESGNEKEGVYKATIPADLIKEPGISYKIKVRDFGGNVVETEEYSIKVKFGILPGEYKTDFETYPLGWTLGGDWEWGTPSPNIGGPKPYSGEKLIGTKLDGNYPNNSDSLLITPPIDLRGENIDEVSFKFFHWYETENRYDKGQILITNDYGENWTEIGPMYSGDGKTWEEVAIDLKEYLGSKNPIFIGFRFTSDISINKLGWYIDNVSLEAVDSDEDIDIRNKEMEKPEEKTIEKLKEGYVEPKDLEYKIEKSNKKSIDKYEKILDEAKPKDIKLSGIPADATVTVLETGRSVRTDPRDGSYLLKHVANKNGESWTLRAEAYGYYPKEIKVSLNDGETIKKNFNLDSIPTGRVVGRVFDRHSKEPAKNARIRVKEDSRIEEVVSDEEGRFTIPAIFEGSYTLKVVADGFEPEEIAINVKSDRDNNVEIPLKRFVGYEEELIYDDGTAENALVLRSANSGLATKMTPTEYGKVKGANIYFWDESWPNPGGNEIGIVLYESKSDGEPGKMIGKPKYVTIERGGWNYIDLSDFGFSTDKDFYIATFQNKIGDESPGTGIDENGKFEGRSYLHSDGSFQKLTQDYGNVMIRGVMEYSLDAPEITSPKDINYTNKDEIKIEGSVIKDAQVNIYINGKKTLEVQSENKLFSGKIELPADENSITATAVMNGKETEPSTPVKVIKDKTPPELNIISPEEGIKTNKEVVHVTGSAEDEHFNKLFVNEKEIKLKEDGTFEEKVLINSGENTIKIKATDLAGNETVVERKVYQSNDVPVITDIKPDKDIRVKAGGKVDISFRSEITGGKAQFRILVPTTLEGGNKGAIEMVEKEPGFYTGTWTVPKGTSLKDAMVEIEFTDTFGNSVVEVAEGRITTRSGILWFIKKLPIRLR</sequence>
<dbReference type="Gene3D" id="3.40.50.200">
    <property type="entry name" value="Peptidase S8/S53 domain"/>
    <property type="match status" value="1"/>
</dbReference>
<feature type="chain" id="PRO_5040967897" evidence="8">
    <location>
        <begin position="29"/>
        <end position="1456"/>
    </location>
</feature>
<evidence type="ECO:0000256" key="4">
    <source>
        <dbReference type="ARBA" id="ARBA00022825"/>
    </source>
</evidence>
<gene>
    <name evidence="10" type="ORF">NSA23_10430</name>
</gene>
<dbReference type="GO" id="GO:0006508">
    <property type="term" value="P:proteolysis"/>
    <property type="evidence" value="ECO:0007669"/>
    <property type="project" value="UniProtKB-KW"/>
</dbReference>
<dbReference type="InterPro" id="IPR036852">
    <property type="entry name" value="Peptidase_S8/S53_dom_sf"/>
</dbReference>
<dbReference type="PROSITE" id="PS00138">
    <property type="entry name" value="SUBTILASE_SER"/>
    <property type="match status" value="1"/>
</dbReference>
<proteinExistence type="inferred from homology"/>
<dbReference type="PANTHER" id="PTHR43399">
    <property type="entry name" value="SUBTILISIN-RELATED"/>
    <property type="match status" value="1"/>
</dbReference>
<dbReference type="InterPro" id="IPR051048">
    <property type="entry name" value="Peptidase_S8/S53_subtilisin"/>
</dbReference>
<dbReference type="InterPro" id="IPR013320">
    <property type="entry name" value="ConA-like_dom_sf"/>
</dbReference>
<evidence type="ECO:0000256" key="7">
    <source>
        <dbReference type="SAM" id="MobiDB-lite"/>
    </source>
</evidence>
<dbReference type="InterPro" id="IPR015500">
    <property type="entry name" value="Peptidase_S8_subtilisin-rel"/>
</dbReference>
<dbReference type="Gene3D" id="2.60.40.10">
    <property type="entry name" value="Immunoglobulins"/>
    <property type="match status" value="2"/>
</dbReference>
<reference evidence="10" key="1">
    <citation type="submission" date="2022-07" db="EMBL/GenBank/DDBJ databases">
        <title>Enhanced cultured diversity of the mouse gut microbiota enables custom-made synthetic communities.</title>
        <authorList>
            <person name="Afrizal A."/>
        </authorList>
    </citation>
    <scope>NUCLEOTIDE SEQUENCE</scope>
    <source>
        <strain evidence="10">DSM 29482</strain>
    </source>
</reference>
<dbReference type="OrthoDB" id="1699244at2"/>
<dbReference type="InterPro" id="IPR008969">
    <property type="entry name" value="CarboxyPept-like_regulatory"/>
</dbReference>
<feature type="active site" description="Charge relay system" evidence="5 6">
    <location>
        <position position="216"/>
    </location>
</feature>
<evidence type="ECO:0000256" key="5">
    <source>
        <dbReference type="PIRSR" id="PIRSR615500-1"/>
    </source>
</evidence>
<evidence type="ECO:0000256" key="8">
    <source>
        <dbReference type="SAM" id="SignalP"/>
    </source>
</evidence>
<accession>A0A9X2MP00</accession>
<dbReference type="EMBL" id="JANJZL010000006">
    <property type="protein sequence ID" value="MCR2044526.1"/>
    <property type="molecule type" value="Genomic_DNA"/>
</dbReference>
<dbReference type="Pfam" id="PF00082">
    <property type="entry name" value="Peptidase_S8"/>
    <property type="match status" value="1"/>
</dbReference>
<dbReference type="Gene3D" id="2.60.120.200">
    <property type="match status" value="1"/>
</dbReference>
<dbReference type="PROSITE" id="PS51892">
    <property type="entry name" value="SUBTILASE"/>
    <property type="match status" value="1"/>
</dbReference>
<dbReference type="InterPro" id="IPR033857">
    <property type="entry name" value="Bacillopeptidase_F"/>
</dbReference>
<evidence type="ECO:0000259" key="9">
    <source>
        <dbReference type="Pfam" id="PF00082"/>
    </source>
</evidence>
<feature type="region of interest" description="Disordered" evidence="7">
    <location>
        <begin position="393"/>
        <end position="412"/>
    </location>
</feature>
<dbReference type="Pfam" id="PF09136">
    <property type="entry name" value="Glucodextran_B"/>
    <property type="match status" value="1"/>
</dbReference>
<dbReference type="CDD" id="cd07481">
    <property type="entry name" value="Peptidases_S8_BacillopeptidaseF-like"/>
    <property type="match status" value="1"/>
</dbReference>
<dbReference type="GO" id="GO:0004252">
    <property type="term" value="F:serine-type endopeptidase activity"/>
    <property type="evidence" value="ECO:0007669"/>
    <property type="project" value="UniProtKB-UniRule"/>
</dbReference>
<dbReference type="Gene3D" id="2.60.40.1120">
    <property type="entry name" value="Carboxypeptidase-like, regulatory domain"/>
    <property type="match status" value="2"/>
</dbReference>
<evidence type="ECO:0000313" key="10">
    <source>
        <dbReference type="EMBL" id="MCR2044526.1"/>
    </source>
</evidence>
<evidence type="ECO:0000256" key="1">
    <source>
        <dbReference type="ARBA" id="ARBA00011073"/>
    </source>
</evidence>
<dbReference type="SUPFAM" id="SSF52743">
    <property type="entry name" value="Subtilisin-like"/>
    <property type="match status" value="1"/>
</dbReference>
<organism evidence="10 11">
    <name type="scientific">Anaerosalibacter massiliensis</name>
    <dbReference type="NCBI Taxonomy" id="1347392"/>
    <lineage>
        <taxon>Bacteria</taxon>
        <taxon>Bacillati</taxon>
        <taxon>Bacillota</taxon>
        <taxon>Tissierellia</taxon>
        <taxon>Tissierellales</taxon>
        <taxon>Sporanaerobacteraceae</taxon>
        <taxon>Anaerosalibacter</taxon>
    </lineage>
</organism>
<dbReference type="SUPFAM" id="SSF49899">
    <property type="entry name" value="Concanavalin A-like lectins/glucanases"/>
    <property type="match status" value="1"/>
</dbReference>
<evidence type="ECO:0000256" key="3">
    <source>
        <dbReference type="ARBA" id="ARBA00022801"/>
    </source>
</evidence>
<dbReference type="RefSeq" id="WP_042683354.1">
    <property type="nucleotide sequence ID" value="NZ_CABKTM010000075.1"/>
</dbReference>
<comment type="similarity">
    <text evidence="1 6">Belongs to the peptidase S8 family.</text>
</comment>
<dbReference type="PRINTS" id="PR00723">
    <property type="entry name" value="SUBTILISIN"/>
</dbReference>
<dbReference type="InterPro" id="IPR013783">
    <property type="entry name" value="Ig-like_fold"/>
</dbReference>
<evidence type="ECO:0000313" key="11">
    <source>
        <dbReference type="Proteomes" id="UP001142078"/>
    </source>
</evidence>
<dbReference type="InterPro" id="IPR023828">
    <property type="entry name" value="Peptidase_S8_Ser-AS"/>
</dbReference>
<feature type="active site" description="Charge relay system" evidence="5 6">
    <location>
        <position position="265"/>
    </location>
</feature>
<keyword evidence="11" id="KW-1185">Reference proteome</keyword>
<dbReference type="Pfam" id="PF13620">
    <property type="entry name" value="CarboxypepD_reg"/>
    <property type="match status" value="1"/>
</dbReference>
<name>A0A9X2MP00_9FIRM</name>